<gene>
    <name evidence="1" type="ORF">E7747_16405</name>
</gene>
<dbReference type="Pfam" id="PF01076">
    <property type="entry name" value="Mob_Pre"/>
    <property type="match status" value="1"/>
</dbReference>
<name>A0A4P7W6Q9_9BACT</name>
<dbReference type="InterPro" id="IPR001668">
    <property type="entry name" value="Mob_Pre"/>
</dbReference>
<dbReference type="KEGG" id="ddb:E7747_16405"/>
<sequence length="75" mass="8422">MLSVIRRMPTAMNTSARSGKVRYAASRSALSASVEGMAEIIEQGRLMEWCRESIKWAQKEHGKENIVSAVLHMDE</sequence>
<evidence type="ECO:0000313" key="1">
    <source>
        <dbReference type="EMBL" id="QCD43827.1"/>
    </source>
</evidence>
<dbReference type="GO" id="GO:0003677">
    <property type="term" value="F:DNA binding"/>
    <property type="evidence" value="ECO:0007669"/>
    <property type="project" value="InterPro"/>
</dbReference>
<proteinExistence type="predicted"/>
<accession>A0A4P7W6Q9</accession>
<organism evidence="1 2">
    <name type="scientific">Duncaniella dubosii</name>
    <dbReference type="NCBI Taxonomy" id="2518971"/>
    <lineage>
        <taxon>Bacteria</taxon>
        <taxon>Pseudomonadati</taxon>
        <taxon>Bacteroidota</taxon>
        <taxon>Bacteroidia</taxon>
        <taxon>Bacteroidales</taxon>
        <taxon>Muribaculaceae</taxon>
        <taxon>Duncaniella</taxon>
    </lineage>
</organism>
<evidence type="ECO:0000313" key="2">
    <source>
        <dbReference type="Proteomes" id="UP000297149"/>
    </source>
</evidence>
<dbReference type="Proteomes" id="UP000297149">
    <property type="component" value="Plasmid ph5-4"/>
</dbReference>
<keyword evidence="1" id="KW-0614">Plasmid</keyword>
<dbReference type="AlphaFoldDB" id="A0A4P7W6Q9"/>
<keyword evidence="2" id="KW-1185">Reference proteome</keyword>
<reference evidence="2" key="1">
    <citation type="submission" date="2019-02" db="EMBL/GenBank/DDBJ databases">
        <title>Isolation and identification of novel species under the genus Muribaculum.</title>
        <authorList>
            <person name="Miyake S."/>
            <person name="Ding Y."/>
            <person name="Low A."/>
            <person name="Soh M."/>
            <person name="Seedorf H."/>
        </authorList>
    </citation>
    <scope>NUCLEOTIDE SEQUENCE [LARGE SCALE GENOMIC DNA]</scope>
    <source>
        <strain evidence="2">H5</strain>
        <plasmid evidence="2">ph5-4</plasmid>
    </source>
</reference>
<dbReference type="EMBL" id="CP039400">
    <property type="protein sequence ID" value="QCD43827.1"/>
    <property type="molecule type" value="Genomic_DNA"/>
</dbReference>
<protein>
    <submittedName>
        <fullName evidence="1">Uncharacterized protein</fullName>
    </submittedName>
</protein>
<dbReference type="GO" id="GO:0006310">
    <property type="term" value="P:DNA recombination"/>
    <property type="evidence" value="ECO:0007669"/>
    <property type="project" value="InterPro"/>
</dbReference>
<dbReference type="Gene3D" id="3.30.930.30">
    <property type="match status" value="1"/>
</dbReference>
<geneLocation type="plasmid" evidence="2">
    <name>ph5-4</name>
</geneLocation>